<proteinExistence type="predicted"/>
<evidence type="ECO:0000313" key="1">
    <source>
        <dbReference type="EMBL" id="MBA1381125.1"/>
    </source>
</evidence>
<reference evidence="1 2" key="1">
    <citation type="submission" date="2019-06" db="EMBL/GenBank/DDBJ databases">
        <title>Analysis of the biodiversity of Brassica napus bacterial endophytes for the selection of potential efficient biofertilizers for rapeseed crops.</title>
        <authorList>
            <person name="Jimenez-Gomez A."/>
            <person name="Saati-Santamaria Z."/>
            <person name="Menendez E."/>
            <person name="Rivas R."/>
            <person name="Mateos P.F."/>
            <person name="Velazquez E."/>
            <person name="Garcia-Fraile P."/>
        </authorList>
    </citation>
    <scope>NUCLEOTIDE SEQUENCE [LARGE SCALE GENOMIC DNA]</scope>
    <source>
        <strain evidence="1 2">CDVBN10</strain>
    </source>
</reference>
<dbReference type="AlphaFoldDB" id="A0A7V8UGG3"/>
<sequence>MTELDIGDFFIRGEAREVEGEFQAVIVMRAKPPLTAITCHQVEKDRWFKTPEVAAQAAREAAKALKRAIDEGALKA</sequence>
<dbReference type="Proteomes" id="UP000572407">
    <property type="component" value="Unassembled WGS sequence"/>
</dbReference>
<dbReference type="EMBL" id="VDLV01000055">
    <property type="protein sequence ID" value="MBA1381125.1"/>
    <property type="molecule type" value="Genomic_DNA"/>
</dbReference>
<protein>
    <submittedName>
        <fullName evidence="1">Uncharacterized protein</fullName>
    </submittedName>
</protein>
<evidence type="ECO:0000313" key="2">
    <source>
        <dbReference type="Proteomes" id="UP000572407"/>
    </source>
</evidence>
<accession>A0A7V8UGG3</accession>
<name>A0A7V8UGG3_9PSED</name>
<organism evidence="1 2">
    <name type="scientific">Pseudomonas brassicacearum subsp. neoaurantiaca</name>
    <dbReference type="NCBI Taxonomy" id="494916"/>
    <lineage>
        <taxon>Bacteria</taxon>
        <taxon>Pseudomonadati</taxon>
        <taxon>Pseudomonadota</taxon>
        <taxon>Gammaproteobacteria</taxon>
        <taxon>Pseudomonadales</taxon>
        <taxon>Pseudomonadaceae</taxon>
        <taxon>Pseudomonas</taxon>
    </lineage>
</organism>
<gene>
    <name evidence="1" type="ORF">FHK92_25600</name>
</gene>
<dbReference type="RefSeq" id="WP_181290429.1">
    <property type="nucleotide sequence ID" value="NZ_VDLV01000055.1"/>
</dbReference>
<comment type="caution">
    <text evidence="1">The sequence shown here is derived from an EMBL/GenBank/DDBJ whole genome shotgun (WGS) entry which is preliminary data.</text>
</comment>